<protein>
    <recommendedName>
        <fullName evidence="3">Dicarboxylate transport domain-containing protein</fullName>
    </recommendedName>
</protein>
<comment type="caution">
    <text evidence="1">The sequence shown here is derived from an EMBL/GenBank/DDBJ whole genome shotgun (WGS) entry which is preliminary data.</text>
</comment>
<evidence type="ECO:0000313" key="2">
    <source>
        <dbReference type="Proteomes" id="UP000634667"/>
    </source>
</evidence>
<dbReference type="EMBL" id="BMYR01000010">
    <property type="protein sequence ID" value="GGW67826.1"/>
    <property type="molecule type" value="Genomic_DNA"/>
</dbReference>
<sequence length="936" mass="103058">MRRLLQSLGLLLLGLPVVFVVGWFYLQAQLKQAGISEWSIHLESLSLHQLTLTDVHATLNQPTYQVQATFKELQLTWSWPAFFRFKPETLLLNTAQLNFYPPLISTDPDSENLSAKNDALATPDPVSPATLSELATGHAGNLAAMLALPIDWALPENLPRLMQLENVTVTLPCFTTRCDIQADGLISKHESAYWQAKLAFASSSYQVPLRIDLRYEPQDTENLLQASVQLEQQFALSFKQHVSADRNARTDITIALAPPSEALLALLDEWSFAIPDDWISQFNQPIQLFASGEWRVPDTLPAAVGNAFPIPSGDFQLIARAPDAFVIPKIGWLKGDITTSLSIREHQVRQWQLKAELILSHLSETLTSEVLTSEALSDPIFEQLTSAFEQPLAPLHITFSSSAVTSEAELANLLAGATEEAENHQKGENKAVPHALPISIKIHSAAPLQSDITALLHLTLFPTLQLDLQHGVIALAADNLHLPAGATLSDFRFNSALRGSVKHETTNNQPTTDWSLSLSDTTTLSGLLLLVDTQAQLQLQLSNTQLRQTRPNDITVQSQANLTITALTNPYVITQNWRWQSDLTGSLSALALNGELTNDSGITLLHQLQWQTPGQLKLEWQMNDLFLLAGNPLQMSLAQWPPLLTLNRGRLGATGQLQLVDEQLSINALIHLREIQGLYDRTLFNGLTSQLGVNYEQNRITLASPRLYIADINHGLQMGPIELDAQYSAAIEQPLNGQVQLNKLSMQFMQGDVTLAPTLVDLSASEQHLVLVVNQLDLTELVRQHPTNDLYAKGKVSGRIPLLFKDNQFSVQKGSLAAEQPGGQLQYRNAAATAGNSNPGMKLVFDALSDFHFNVLSTEISYDQDGKLLLALQLQGANPAVQQGRAINLTINLEEDLPAMIASLQLTNKLNDTLTKRVQQYIKRQQAAKSAAGETP</sequence>
<dbReference type="Pfam" id="PF11739">
    <property type="entry name" value="YdbH-like"/>
    <property type="match status" value="1"/>
</dbReference>
<dbReference type="InterPro" id="IPR021730">
    <property type="entry name" value="YdbH"/>
</dbReference>
<evidence type="ECO:0008006" key="3">
    <source>
        <dbReference type="Google" id="ProtNLM"/>
    </source>
</evidence>
<dbReference type="Proteomes" id="UP000634667">
    <property type="component" value="Unassembled WGS sequence"/>
</dbReference>
<organism evidence="1 2">
    <name type="scientific">Alishewanella tabrizica</name>
    <dbReference type="NCBI Taxonomy" id="671278"/>
    <lineage>
        <taxon>Bacteria</taxon>
        <taxon>Pseudomonadati</taxon>
        <taxon>Pseudomonadota</taxon>
        <taxon>Gammaproteobacteria</taxon>
        <taxon>Alteromonadales</taxon>
        <taxon>Alteromonadaceae</taxon>
        <taxon>Alishewanella</taxon>
    </lineage>
</organism>
<accession>A0ABQ2WS78</accession>
<evidence type="ECO:0000313" key="1">
    <source>
        <dbReference type="EMBL" id="GGW67826.1"/>
    </source>
</evidence>
<gene>
    <name evidence="1" type="ORF">GCM10008111_24900</name>
</gene>
<keyword evidence="2" id="KW-1185">Reference proteome</keyword>
<reference evidence="2" key="1">
    <citation type="journal article" date="2019" name="Int. J. Syst. Evol. Microbiol.">
        <title>The Global Catalogue of Microorganisms (GCM) 10K type strain sequencing project: providing services to taxonomists for standard genome sequencing and annotation.</title>
        <authorList>
            <consortium name="The Broad Institute Genomics Platform"/>
            <consortium name="The Broad Institute Genome Sequencing Center for Infectious Disease"/>
            <person name="Wu L."/>
            <person name="Ma J."/>
        </authorList>
    </citation>
    <scope>NUCLEOTIDE SEQUENCE [LARGE SCALE GENOMIC DNA]</scope>
    <source>
        <strain evidence="2">KCTC 23723</strain>
    </source>
</reference>
<proteinExistence type="predicted"/>
<name>A0ABQ2WS78_9ALTE</name>
<dbReference type="RefSeq" id="WP_189483557.1">
    <property type="nucleotide sequence ID" value="NZ_BMYR01000010.1"/>
</dbReference>